<sequence>MTEKSLILGVLASGRGSNLQALIDAIETGMLSARIAVVLSNKGDASVLERAKKHGIPTFFYDPKAVDSREAYDGLLCETLQKYEVELLVLAGYMRLLTKALVLPFRERIINIHPSLLPAFPGLYAHRQAIDYGVKVSGCTVHFVDEKMDHGPVIAQASVPVKENDTESSLANRILKEEHRLFPKVIQWYAEKRLSIEGRRVLLVPEA</sequence>
<dbReference type="EMBL" id="UOGF01000081">
    <property type="protein sequence ID" value="VAX31993.1"/>
    <property type="molecule type" value="Genomic_DNA"/>
</dbReference>
<dbReference type="GO" id="GO:0004644">
    <property type="term" value="F:phosphoribosylglycinamide formyltransferase activity"/>
    <property type="evidence" value="ECO:0007669"/>
    <property type="project" value="UniProtKB-EC"/>
</dbReference>
<evidence type="ECO:0000256" key="2">
    <source>
        <dbReference type="ARBA" id="ARBA00012254"/>
    </source>
</evidence>
<dbReference type="InterPro" id="IPR004607">
    <property type="entry name" value="GART"/>
</dbReference>
<protein>
    <recommendedName>
        <fullName evidence="2">phosphoribosylglycinamide formyltransferase 1</fullName>
        <ecNumber evidence="2">2.1.2.2</ecNumber>
    </recommendedName>
    <alternativeName>
        <fullName evidence="7">5'-phosphoribosylglycinamide transformylase</fullName>
    </alternativeName>
    <alternativeName>
        <fullName evidence="6">GAR transformylase</fullName>
    </alternativeName>
</protein>
<reference evidence="10" key="1">
    <citation type="submission" date="2018-06" db="EMBL/GenBank/DDBJ databases">
        <authorList>
            <person name="Zhirakovskaya E."/>
        </authorList>
    </citation>
    <scope>NUCLEOTIDE SEQUENCE</scope>
</reference>
<dbReference type="GO" id="GO:0005829">
    <property type="term" value="C:cytosol"/>
    <property type="evidence" value="ECO:0007669"/>
    <property type="project" value="TreeGrafter"/>
</dbReference>
<evidence type="ECO:0000259" key="9">
    <source>
        <dbReference type="Pfam" id="PF00551"/>
    </source>
</evidence>
<comment type="pathway">
    <text evidence="1">Purine metabolism; IMP biosynthesis via de novo pathway; N(2)-formyl-N(1)-(5-phospho-D-ribosyl)glycinamide from N(1)-(5-phospho-D-ribosyl)glycinamide (10-formyl THF route): step 1/1.</text>
</comment>
<proteinExistence type="inferred from homology"/>
<gene>
    <name evidence="10" type="ORF">MNBD_NITROSPIRAE01-1843</name>
</gene>
<evidence type="ECO:0000256" key="4">
    <source>
        <dbReference type="ARBA" id="ARBA00022755"/>
    </source>
</evidence>
<feature type="domain" description="Formyl transferase N-terminal" evidence="9">
    <location>
        <begin position="10"/>
        <end position="186"/>
    </location>
</feature>
<evidence type="ECO:0000256" key="7">
    <source>
        <dbReference type="ARBA" id="ARBA00041682"/>
    </source>
</evidence>
<dbReference type="Pfam" id="PF00551">
    <property type="entry name" value="Formyl_trans_N"/>
    <property type="match status" value="1"/>
</dbReference>
<dbReference type="Gene3D" id="3.40.50.170">
    <property type="entry name" value="Formyl transferase, N-terminal domain"/>
    <property type="match status" value="1"/>
</dbReference>
<dbReference type="AlphaFoldDB" id="A0A3B1D5B1"/>
<dbReference type="InterPro" id="IPR002376">
    <property type="entry name" value="Formyl_transf_N"/>
</dbReference>
<keyword evidence="3 10" id="KW-0808">Transferase</keyword>
<comment type="catalytic activity">
    <reaction evidence="8">
        <text>N(1)-(5-phospho-beta-D-ribosyl)glycinamide + (6R)-10-formyltetrahydrofolate = N(2)-formyl-N(1)-(5-phospho-beta-D-ribosyl)glycinamide + (6S)-5,6,7,8-tetrahydrofolate + H(+)</text>
        <dbReference type="Rhea" id="RHEA:15053"/>
        <dbReference type="ChEBI" id="CHEBI:15378"/>
        <dbReference type="ChEBI" id="CHEBI:57453"/>
        <dbReference type="ChEBI" id="CHEBI:143788"/>
        <dbReference type="ChEBI" id="CHEBI:147286"/>
        <dbReference type="ChEBI" id="CHEBI:195366"/>
        <dbReference type="EC" id="2.1.2.2"/>
    </reaction>
</comment>
<dbReference type="EC" id="2.1.2.2" evidence="2"/>
<dbReference type="InterPro" id="IPR036477">
    <property type="entry name" value="Formyl_transf_N_sf"/>
</dbReference>
<dbReference type="PANTHER" id="PTHR43369">
    <property type="entry name" value="PHOSPHORIBOSYLGLYCINAMIDE FORMYLTRANSFERASE"/>
    <property type="match status" value="1"/>
</dbReference>
<evidence type="ECO:0000256" key="6">
    <source>
        <dbReference type="ARBA" id="ARBA00041324"/>
    </source>
</evidence>
<dbReference type="FunFam" id="3.40.50.170:FF:000007">
    <property type="entry name" value="Phosphoribosylglycinamide formyltransferase"/>
    <property type="match status" value="1"/>
</dbReference>
<name>A0A3B1D5B1_9ZZZZ</name>
<accession>A0A3B1D5B1</accession>
<dbReference type="HAMAP" id="MF_01930">
    <property type="entry name" value="PurN"/>
    <property type="match status" value="1"/>
</dbReference>
<evidence type="ECO:0000256" key="3">
    <source>
        <dbReference type="ARBA" id="ARBA00022679"/>
    </source>
</evidence>
<comment type="similarity">
    <text evidence="5">Belongs to the GART family.</text>
</comment>
<dbReference type="CDD" id="cd08645">
    <property type="entry name" value="FMT_core_GART"/>
    <property type="match status" value="1"/>
</dbReference>
<dbReference type="InterPro" id="IPR001555">
    <property type="entry name" value="GART_AS"/>
</dbReference>
<evidence type="ECO:0000256" key="8">
    <source>
        <dbReference type="ARBA" id="ARBA00047664"/>
    </source>
</evidence>
<evidence type="ECO:0000256" key="1">
    <source>
        <dbReference type="ARBA" id="ARBA00005054"/>
    </source>
</evidence>
<evidence type="ECO:0000313" key="10">
    <source>
        <dbReference type="EMBL" id="VAX31993.1"/>
    </source>
</evidence>
<evidence type="ECO:0000256" key="5">
    <source>
        <dbReference type="ARBA" id="ARBA00038440"/>
    </source>
</evidence>
<dbReference type="GO" id="GO:0006189">
    <property type="term" value="P:'de novo' IMP biosynthetic process"/>
    <property type="evidence" value="ECO:0007669"/>
    <property type="project" value="UniProtKB-UniPathway"/>
</dbReference>
<dbReference type="PANTHER" id="PTHR43369:SF2">
    <property type="entry name" value="PHOSPHORIBOSYLGLYCINAMIDE FORMYLTRANSFERASE"/>
    <property type="match status" value="1"/>
</dbReference>
<dbReference type="UniPathway" id="UPA00074">
    <property type="reaction ID" value="UER00126"/>
</dbReference>
<organism evidence="10">
    <name type="scientific">hydrothermal vent metagenome</name>
    <dbReference type="NCBI Taxonomy" id="652676"/>
    <lineage>
        <taxon>unclassified sequences</taxon>
        <taxon>metagenomes</taxon>
        <taxon>ecological metagenomes</taxon>
    </lineage>
</organism>
<dbReference type="NCBIfam" id="TIGR00639">
    <property type="entry name" value="PurN"/>
    <property type="match status" value="1"/>
</dbReference>
<dbReference type="PROSITE" id="PS00373">
    <property type="entry name" value="GART"/>
    <property type="match status" value="1"/>
</dbReference>
<dbReference type="SUPFAM" id="SSF53328">
    <property type="entry name" value="Formyltransferase"/>
    <property type="match status" value="1"/>
</dbReference>
<keyword evidence="4" id="KW-0658">Purine biosynthesis</keyword>